<keyword evidence="2" id="KW-1185">Reference proteome</keyword>
<evidence type="ECO:0000313" key="1">
    <source>
        <dbReference type="EMBL" id="PWW78700.1"/>
    </source>
</evidence>
<protein>
    <submittedName>
        <fullName evidence="1">Uncharacterized protein</fullName>
    </submittedName>
</protein>
<organism evidence="1 2">
    <name type="scientific">Tuber magnatum</name>
    <name type="common">white Piedmont truffle</name>
    <dbReference type="NCBI Taxonomy" id="42249"/>
    <lineage>
        <taxon>Eukaryota</taxon>
        <taxon>Fungi</taxon>
        <taxon>Dikarya</taxon>
        <taxon>Ascomycota</taxon>
        <taxon>Pezizomycotina</taxon>
        <taxon>Pezizomycetes</taxon>
        <taxon>Pezizales</taxon>
        <taxon>Tuberaceae</taxon>
        <taxon>Tuber</taxon>
    </lineage>
</organism>
<evidence type="ECO:0000313" key="2">
    <source>
        <dbReference type="Proteomes" id="UP000246991"/>
    </source>
</evidence>
<proteinExistence type="predicted"/>
<dbReference type="STRING" id="42249.A0A317SXX4"/>
<name>A0A317SXX4_9PEZI</name>
<dbReference type="EMBL" id="PYWC01000013">
    <property type="protein sequence ID" value="PWW78700.1"/>
    <property type="molecule type" value="Genomic_DNA"/>
</dbReference>
<sequence length="217" mass="23942">MYEFTGRCGGRTRSGVRHSTDFDIPSDNSTPISWDTEVDAHDPHHVQRMEMMVSPITSTPETQHVVRTILRGEYESIVKEAEEGNKRVQKYLVATDLSGEAQHAPEWTIGTVLGDGDTLMAIYAIDRDMVEDADKIVPDDKIAGELSSNAAAMGTSLAAMNMPHMPGTCSPISNIGDVLERSSEHTEGERRRFIVVKAITRLVEKLLGESRRHVGPL</sequence>
<dbReference type="Proteomes" id="UP000246991">
    <property type="component" value="Unassembled WGS sequence"/>
</dbReference>
<comment type="caution">
    <text evidence="1">The sequence shown here is derived from an EMBL/GenBank/DDBJ whole genome shotgun (WGS) entry which is preliminary data.</text>
</comment>
<gene>
    <name evidence="1" type="ORF">C7212DRAFT_341436</name>
</gene>
<dbReference type="AlphaFoldDB" id="A0A317SXX4"/>
<dbReference type="OrthoDB" id="992776at2759"/>
<accession>A0A317SXX4</accession>
<reference evidence="1 2" key="1">
    <citation type="submission" date="2018-03" db="EMBL/GenBank/DDBJ databases">
        <title>Genomes of Pezizomycetes fungi and the evolution of truffles.</title>
        <authorList>
            <person name="Murat C."/>
            <person name="Payen T."/>
            <person name="Noel B."/>
            <person name="Kuo A."/>
            <person name="Martin F.M."/>
        </authorList>
    </citation>
    <scope>NUCLEOTIDE SEQUENCE [LARGE SCALE GENOMIC DNA]</scope>
    <source>
        <strain evidence="1">091103-1</strain>
    </source>
</reference>